<dbReference type="GO" id="GO:0060297">
    <property type="term" value="P:regulation of sarcomere organization"/>
    <property type="evidence" value="ECO:0007669"/>
    <property type="project" value="Ensembl"/>
</dbReference>
<evidence type="ECO:0000256" key="13">
    <source>
        <dbReference type="RuleBase" id="RU003762"/>
    </source>
</evidence>
<evidence type="ECO:0000256" key="1">
    <source>
        <dbReference type="ARBA" id="ARBA00004479"/>
    </source>
</evidence>
<keyword evidence="11" id="KW-0325">Glycoprotein</keyword>
<keyword evidence="3 13" id="KW-0812">Transmembrane</keyword>
<dbReference type="InterPro" id="IPR048285">
    <property type="entry name" value="Integrin_alpha_Ig-like_2"/>
</dbReference>
<dbReference type="PROSITE" id="PS51470">
    <property type="entry name" value="FG_GAP"/>
    <property type="match status" value="5"/>
</dbReference>
<reference evidence="17" key="2">
    <citation type="submission" date="2025-09" db="UniProtKB">
        <authorList>
            <consortium name="Ensembl"/>
        </authorList>
    </citation>
    <scope>IDENTIFICATION</scope>
</reference>
<keyword evidence="7 13" id="KW-1133">Transmembrane helix</keyword>
<dbReference type="Pfam" id="PF08441">
    <property type="entry name" value="Integrin_A_Ig_1"/>
    <property type="match status" value="1"/>
</dbReference>
<reference evidence="17" key="1">
    <citation type="submission" date="2025-08" db="UniProtKB">
        <authorList>
            <consortium name="Ensembl"/>
        </authorList>
    </citation>
    <scope>IDENTIFICATION</scope>
</reference>
<keyword evidence="5" id="KW-0677">Repeat</keyword>
<dbReference type="PROSITE" id="PS51257">
    <property type="entry name" value="PROKAR_LIPOPROTEIN"/>
    <property type="match status" value="1"/>
</dbReference>
<feature type="domain" description="Integrin alpha third immunoglobulin-like" evidence="16">
    <location>
        <begin position="783"/>
        <end position="988"/>
    </location>
</feature>
<dbReference type="GO" id="GO:0033627">
    <property type="term" value="P:cell adhesion mediated by integrin"/>
    <property type="evidence" value="ECO:0007669"/>
    <property type="project" value="TreeGrafter"/>
</dbReference>
<proteinExistence type="inferred from homology"/>
<comment type="subcellular location">
    <subcellularLocation>
        <location evidence="1 13">Membrane</location>
        <topology evidence="1 13">Single-pass type I membrane protein</topology>
    </subcellularLocation>
</comment>
<evidence type="ECO:0000256" key="6">
    <source>
        <dbReference type="ARBA" id="ARBA00022889"/>
    </source>
</evidence>
<dbReference type="InterPro" id="IPR028994">
    <property type="entry name" value="Integrin_alpha_N"/>
</dbReference>
<keyword evidence="18" id="KW-1185">Reference proteome</keyword>
<evidence type="ECO:0000256" key="11">
    <source>
        <dbReference type="ARBA" id="ARBA00023180"/>
    </source>
</evidence>
<feature type="domain" description="Integrin alpha first immunoglubulin-like" evidence="14">
    <location>
        <begin position="461"/>
        <end position="612"/>
    </location>
</feature>
<dbReference type="SUPFAM" id="SSF69179">
    <property type="entry name" value="Integrin domains"/>
    <property type="match status" value="3"/>
</dbReference>
<evidence type="ECO:0000256" key="7">
    <source>
        <dbReference type="ARBA" id="ARBA00022989"/>
    </source>
</evidence>
<comment type="similarity">
    <text evidence="2 13">Belongs to the integrin alpha chain family.</text>
</comment>
<dbReference type="PRINTS" id="PR01185">
    <property type="entry name" value="INTEGRINA"/>
</dbReference>
<keyword evidence="6 13" id="KW-0130">Cell adhesion</keyword>
<feature type="repeat" description="FG-GAP" evidence="12">
    <location>
        <begin position="237"/>
        <end position="292"/>
    </location>
</feature>
<dbReference type="GO" id="GO:0007160">
    <property type="term" value="P:cell-matrix adhesion"/>
    <property type="evidence" value="ECO:0007669"/>
    <property type="project" value="TreeGrafter"/>
</dbReference>
<dbReference type="InterPro" id="IPR000413">
    <property type="entry name" value="Integrin_alpha"/>
</dbReference>
<dbReference type="STRING" id="1676925.ENSPKIP00000004783"/>
<dbReference type="PANTHER" id="PTHR23220">
    <property type="entry name" value="INTEGRIN ALPHA"/>
    <property type="match status" value="1"/>
</dbReference>
<evidence type="ECO:0000256" key="10">
    <source>
        <dbReference type="ARBA" id="ARBA00023170"/>
    </source>
</evidence>
<dbReference type="GO" id="GO:0005178">
    <property type="term" value="F:integrin binding"/>
    <property type="evidence" value="ECO:0007669"/>
    <property type="project" value="TreeGrafter"/>
</dbReference>
<dbReference type="InterPro" id="IPR048286">
    <property type="entry name" value="Integrin_alpha_Ig-like_3"/>
</dbReference>
<accession>A0A3B3QF77</accession>
<dbReference type="Ensembl" id="ENSPKIT00000028771.1">
    <property type="protein sequence ID" value="ENSPKIP00000004783.1"/>
    <property type="gene ID" value="ENSPKIG00000021663.1"/>
</dbReference>
<evidence type="ECO:0000256" key="12">
    <source>
        <dbReference type="PROSITE-ProRule" id="PRU00803"/>
    </source>
</evidence>
<dbReference type="GO" id="GO:0098609">
    <property type="term" value="P:cell-cell adhesion"/>
    <property type="evidence" value="ECO:0007669"/>
    <property type="project" value="TreeGrafter"/>
</dbReference>
<dbReference type="GO" id="GO:0060045">
    <property type="term" value="P:positive regulation of cardiac muscle cell proliferation"/>
    <property type="evidence" value="ECO:0007669"/>
    <property type="project" value="Ensembl"/>
</dbReference>
<evidence type="ECO:0000256" key="4">
    <source>
        <dbReference type="ARBA" id="ARBA00022729"/>
    </source>
</evidence>
<evidence type="ECO:0000256" key="5">
    <source>
        <dbReference type="ARBA" id="ARBA00022737"/>
    </source>
</evidence>
<dbReference type="GO" id="GO:0008305">
    <property type="term" value="C:integrin complex"/>
    <property type="evidence" value="ECO:0007669"/>
    <property type="project" value="InterPro"/>
</dbReference>
<dbReference type="SMART" id="SM00191">
    <property type="entry name" value="Int_alpha"/>
    <property type="match status" value="5"/>
</dbReference>
<name>A0A3B3QF77_9TELE</name>
<evidence type="ECO:0000256" key="3">
    <source>
        <dbReference type="ARBA" id="ARBA00022692"/>
    </source>
</evidence>
<evidence type="ECO:0000256" key="9">
    <source>
        <dbReference type="ARBA" id="ARBA00023136"/>
    </source>
</evidence>
<feature type="transmembrane region" description="Helical" evidence="13">
    <location>
        <begin position="12"/>
        <end position="32"/>
    </location>
</feature>
<keyword evidence="4" id="KW-0732">Signal</keyword>
<dbReference type="InterPro" id="IPR013519">
    <property type="entry name" value="Int_alpha_beta-p"/>
</dbReference>
<feature type="domain" description="Integrin alpha second immunoglobulin-like" evidence="15">
    <location>
        <begin position="614"/>
        <end position="768"/>
    </location>
</feature>
<dbReference type="Proteomes" id="UP000261540">
    <property type="component" value="Unplaced"/>
</dbReference>
<dbReference type="InterPro" id="IPR032695">
    <property type="entry name" value="Integrin_dom_sf"/>
</dbReference>
<organism evidence="17 18">
    <name type="scientific">Paramormyrops kingsleyae</name>
    <dbReference type="NCBI Taxonomy" id="1676925"/>
    <lineage>
        <taxon>Eukaryota</taxon>
        <taxon>Metazoa</taxon>
        <taxon>Chordata</taxon>
        <taxon>Craniata</taxon>
        <taxon>Vertebrata</taxon>
        <taxon>Euteleostomi</taxon>
        <taxon>Actinopterygii</taxon>
        <taxon>Neopterygii</taxon>
        <taxon>Teleostei</taxon>
        <taxon>Osteoglossocephala</taxon>
        <taxon>Osteoglossomorpha</taxon>
        <taxon>Osteoglossiformes</taxon>
        <taxon>Mormyridae</taxon>
        <taxon>Paramormyrops</taxon>
    </lineage>
</organism>
<dbReference type="InterPro" id="IPR013649">
    <property type="entry name" value="Integrin_alpha_Ig-like_1"/>
</dbReference>
<dbReference type="Gene3D" id="2.60.40.1460">
    <property type="entry name" value="Integrin domains. Chain A, domain 2"/>
    <property type="match status" value="1"/>
</dbReference>
<comment type="caution">
    <text evidence="13">Lacks conserved residue(s) required for the propagation of feature annotation.</text>
</comment>
<evidence type="ECO:0000259" key="16">
    <source>
        <dbReference type="Pfam" id="PF20806"/>
    </source>
</evidence>
<dbReference type="Gene3D" id="2.60.40.1510">
    <property type="entry name" value="ntegrin, alpha v. Chain A, domain 3"/>
    <property type="match status" value="1"/>
</dbReference>
<dbReference type="GO" id="GO:0009897">
    <property type="term" value="C:external side of plasma membrane"/>
    <property type="evidence" value="ECO:0007669"/>
    <property type="project" value="TreeGrafter"/>
</dbReference>
<evidence type="ECO:0000256" key="8">
    <source>
        <dbReference type="ARBA" id="ARBA00023037"/>
    </source>
</evidence>
<sequence length="1082" mass="118901">MASKGKCPLRTDFYLLLLGILSCILTCFGFNLDVRFPVIKEGKTKGSFFGFSVALHNQTEGSQRYLLLTGAPKEKALPQLKVNETGAVYSCPITTETSDCTRMDLVSSASSLEMVEGMWLGVAIASQSAEAGGHVLACGHRYVSLLKGASDQFRMIGKCYVRGNDLTFDPNDEWQSYSYEGCNPNFYMEEEGLCNMGISAGISTTDVFTGSPGSYFWQGNVHVTWRDPTPGNSWDYISKNMDKMGKHYSYIGYSVLEGQKVLSKDSYTVVTGAPRYEHKGSVLLVLNGNNKLTVKHVLNGEQVGSYFGNSIAIADLNNDDWNDLIVGAPFYFDRKKEEGGAVYVYMNENGSFQETASIVLCGPAGSGFGMAVAAIGDINQDGFPDFAVGAPFYDTGRVYIWMGSKQLISQKPSQVIAGSDLTNGGFQTFGYSISGGMDMDENSYPDVLVGSLDDRVALLRARPVIHLDKTFTVQPSTINTTMCSPGEQSCVTAQVCFSYTLSTGNEDFKRNITVKYTVMADWGRRSTRLRFLDNKQDSFTGYLSMPSTKCQVLKLSLVDHIRDKLAPVVFLLNVSLHEPVPRVRKSLQNLDAFPVFSDKQSLLGKAQINFQKACGTDDKCTSNLQLMAEFADEHHKPYPSQGGVQVMQYNTTVKKVILMVNVTNKPAPGKLAEDAHQAMLNITVPSSLRYSAIRLTSQDIPPSDIECKFEETLLCDLGNPFVGGKMVSFLIIFETLITLYTREVVSQLQLSTISEQSDLSPVPVILKVEFTIQTTFLVTPPQVQTYFSGTVMGESAMKSTSDVGSLVEYSFSVTMQGEALGSMGTIGVEIAWPYEVANGKWLLYISEILTTGTSESHCVPPGNIVNTLNLIVSERNPRRQKREASTTAPMKIEPQAAISQQAHRQETIWLDCMHGTARCMTFSCPLHNMSTSAKVIVRARVWNSTMLEDYSKASRVTVKGRASLKLITSIPTLKMNSDTREFSLDIDPVLMEEKVYTAPLWIVILAVLAGVLLLGLIVLILWKVGLLSTPFTCIPLLLLYCADHFSTSDGPDDDAHSTDILSREHNNSHHALLSEVFAGPAE</sequence>
<evidence type="ECO:0000256" key="2">
    <source>
        <dbReference type="ARBA" id="ARBA00008054"/>
    </source>
</evidence>
<dbReference type="SUPFAM" id="SSF69318">
    <property type="entry name" value="Integrin alpha N-terminal domain"/>
    <property type="match status" value="1"/>
</dbReference>
<dbReference type="AlphaFoldDB" id="A0A3B3QF77"/>
<keyword evidence="10 13" id="KW-0675">Receptor</keyword>
<dbReference type="Pfam" id="PF01839">
    <property type="entry name" value="FG-GAP"/>
    <property type="match status" value="2"/>
</dbReference>
<evidence type="ECO:0000259" key="15">
    <source>
        <dbReference type="Pfam" id="PF20805"/>
    </source>
</evidence>
<dbReference type="InterPro" id="IPR013517">
    <property type="entry name" value="FG-GAP"/>
</dbReference>
<protein>
    <submittedName>
        <fullName evidence="17">Integrin, alpha 3b</fullName>
    </submittedName>
</protein>
<dbReference type="PANTHER" id="PTHR23220:SF89">
    <property type="entry name" value="INTEGRIN ALPHA-3"/>
    <property type="match status" value="1"/>
</dbReference>
<dbReference type="Gene3D" id="2.130.10.130">
    <property type="entry name" value="Integrin alpha, N-terminal"/>
    <property type="match status" value="1"/>
</dbReference>
<dbReference type="Gene3D" id="1.20.5.930">
    <property type="entry name" value="Bicelle-embedded integrin alpha(iib) transmembrane segment"/>
    <property type="match status" value="1"/>
</dbReference>
<evidence type="ECO:0000259" key="14">
    <source>
        <dbReference type="Pfam" id="PF08441"/>
    </source>
</evidence>
<evidence type="ECO:0000313" key="18">
    <source>
        <dbReference type="Proteomes" id="UP000261540"/>
    </source>
</evidence>
<feature type="repeat" description="FG-GAP" evidence="12">
    <location>
        <begin position="355"/>
        <end position="410"/>
    </location>
</feature>
<dbReference type="GO" id="GO:0007229">
    <property type="term" value="P:integrin-mediated signaling pathway"/>
    <property type="evidence" value="ECO:0007669"/>
    <property type="project" value="UniProtKB-KW"/>
</dbReference>
<feature type="repeat" description="FG-GAP" evidence="12">
    <location>
        <begin position="414"/>
        <end position="476"/>
    </location>
</feature>
<keyword evidence="9 13" id="KW-0472">Membrane</keyword>
<dbReference type="Pfam" id="PF20805">
    <property type="entry name" value="Integrin_A_Ig_2"/>
    <property type="match status" value="1"/>
</dbReference>
<feature type="repeat" description="FG-GAP" evidence="12">
    <location>
        <begin position="293"/>
        <end position="354"/>
    </location>
</feature>
<dbReference type="GeneTree" id="ENSGT00940000157746"/>
<feature type="transmembrane region" description="Helical" evidence="13">
    <location>
        <begin position="1000"/>
        <end position="1022"/>
    </location>
</feature>
<keyword evidence="8 13" id="KW-0401">Integrin</keyword>
<dbReference type="Pfam" id="PF20806">
    <property type="entry name" value="Integrin_A_Ig_3"/>
    <property type="match status" value="1"/>
</dbReference>
<dbReference type="Gene3D" id="2.60.40.1530">
    <property type="entry name" value="ntegrin, alpha v. Chain A, domain 4"/>
    <property type="match status" value="1"/>
</dbReference>
<dbReference type="GO" id="GO:0050900">
    <property type="term" value="P:leukocyte migration"/>
    <property type="evidence" value="ECO:0007669"/>
    <property type="project" value="TreeGrafter"/>
</dbReference>
<feature type="repeat" description="FG-GAP" evidence="12">
    <location>
        <begin position="35"/>
        <end position="100"/>
    </location>
</feature>
<dbReference type="GO" id="GO:0060047">
    <property type="term" value="P:heart contraction"/>
    <property type="evidence" value="ECO:0007669"/>
    <property type="project" value="Ensembl"/>
</dbReference>
<dbReference type="GO" id="GO:0033334">
    <property type="term" value="P:fin morphogenesis"/>
    <property type="evidence" value="ECO:0007669"/>
    <property type="project" value="Ensembl"/>
</dbReference>
<evidence type="ECO:0000313" key="17">
    <source>
        <dbReference type="Ensembl" id="ENSPKIP00000004783.1"/>
    </source>
</evidence>